<evidence type="ECO:0000313" key="1">
    <source>
        <dbReference type="EMBL" id="KAH0874422.1"/>
    </source>
</evidence>
<sequence length="63" mass="6895">MIVLGTPLQSAVNASLVHILNLGVRTRRMRGQSLTSSLFKSLQEKGHLPLPQDSNQNNVIVES</sequence>
<proteinExistence type="predicted"/>
<gene>
    <name evidence="1" type="ORF">HID58_071784</name>
</gene>
<keyword evidence="2" id="KW-1185">Reference proteome</keyword>
<organism evidence="1 2">
    <name type="scientific">Brassica napus</name>
    <name type="common">Rape</name>
    <dbReference type="NCBI Taxonomy" id="3708"/>
    <lineage>
        <taxon>Eukaryota</taxon>
        <taxon>Viridiplantae</taxon>
        <taxon>Streptophyta</taxon>
        <taxon>Embryophyta</taxon>
        <taxon>Tracheophyta</taxon>
        <taxon>Spermatophyta</taxon>
        <taxon>Magnoliopsida</taxon>
        <taxon>eudicotyledons</taxon>
        <taxon>Gunneridae</taxon>
        <taxon>Pentapetalae</taxon>
        <taxon>rosids</taxon>
        <taxon>malvids</taxon>
        <taxon>Brassicales</taxon>
        <taxon>Brassicaceae</taxon>
        <taxon>Brassiceae</taxon>
        <taxon>Brassica</taxon>
    </lineage>
</organism>
<name>A0ABQ7Z2K3_BRANA</name>
<reference evidence="1 2" key="1">
    <citation type="submission" date="2021-05" db="EMBL/GenBank/DDBJ databases">
        <title>Genome Assembly of Synthetic Allotetraploid Brassica napus Reveals Homoeologous Exchanges between Subgenomes.</title>
        <authorList>
            <person name="Davis J.T."/>
        </authorList>
    </citation>
    <scope>NUCLEOTIDE SEQUENCE [LARGE SCALE GENOMIC DNA]</scope>
    <source>
        <strain evidence="2">cv. Da-Ae</strain>
        <tissue evidence="1">Seedling</tissue>
    </source>
</reference>
<protein>
    <submittedName>
        <fullName evidence="1">Uncharacterized protein</fullName>
    </submittedName>
</protein>
<comment type="caution">
    <text evidence="1">The sequence shown here is derived from an EMBL/GenBank/DDBJ whole genome shotgun (WGS) entry which is preliminary data.</text>
</comment>
<dbReference type="Proteomes" id="UP000824890">
    <property type="component" value="Unassembled WGS sequence"/>
</dbReference>
<evidence type="ECO:0000313" key="2">
    <source>
        <dbReference type="Proteomes" id="UP000824890"/>
    </source>
</evidence>
<accession>A0ABQ7Z2K3</accession>
<dbReference type="EMBL" id="JAGKQM010000016">
    <property type="protein sequence ID" value="KAH0874422.1"/>
    <property type="molecule type" value="Genomic_DNA"/>
</dbReference>